<keyword evidence="2" id="KW-0812">Transmembrane</keyword>
<organism evidence="5">
    <name type="scientific">Naegleria gruberi</name>
    <name type="common">Amoeba</name>
    <dbReference type="NCBI Taxonomy" id="5762"/>
    <lineage>
        <taxon>Eukaryota</taxon>
        <taxon>Discoba</taxon>
        <taxon>Heterolobosea</taxon>
        <taxon>Tetramitia</taxon>
        <taxon>Eutetramitia</taxon>
        <taxon>Vahlkampfiidae</taxon>
        <taxon>Naegleria</taxon>
    </lineage>
</organism>
<dbReference type="GeneID" id="8849569"/>
<dbReference type="eggNOG" id="KOG0806">
    <property type="taxonomic scope" value="Eukaryota"/>
</dbReference>
<dbReference type="Gene3D" id="3.60.110.10">
    <property type="entry name" value="Carbon-nitrogen hydrolase"/>
    <property type="match status" value="1"/>
</dbReference>
<dbReference type="RefSeq" id="XP_002680851.1">
    <property type="nucleotide sequence ID" value="XM_002680805.1"/>
</dbReference>
<evidence type="ECO:0000256" key="1">
    <source>
        <dbReference type="ARBA" id="ARBA00008225"/>
    </source>
</evidence>
<evidence type="ECO:0000256" key="2">
    <source>
        <dbReference type="SAM" id="Phobius"/>
    </source>
</evidence>
<dbReference type="OMA" id="HKTHLYF"/>
<evidence type="ECO:0000313" key="4">
    <source>
        <dbReference type="EMBL" id="EFC48107.1"/>
    </source>
</evidence>
<dbReference type="PANTHER" id="PTHR10609">
    <property type="entry name" value="BIOTINIDASE-RELATED"/>
    <property type="match status" value="1"/>
</dbReference>
<sequence>MARKLIDDSHSNLLGVMLMVVVLSLISWIGVVVNGHIVNNNNNNIKNNNDGKQALPIPSTILSSRIIISSSIGKNEEKEYRAAVVDYAPVAMHVFYPNLNQQEANKILNANLDEYEKIVSGLQSPLDIVVFPEYGLFGPGLVNRTRLSMFFEQVPNESVNDLCSDPNEYLVLKRASCIAKKYHTYLVINMGDVQYCDPSVDSQCPSDRRYLYNTNVVFDRNGNFVTKYHKTHLYFEDGIDRGDGKPVYFTTDFGMKFGLIICFDIVFESPFKNLIFDEKVDGVVFSSWWVNFPPYWNSLQFQQSVSKTYNTTILGASSGFGFYTSGSGIHKNGQSVGTYNPTIKGNSKPVVSNPSSSFNKISRGERVITRTNSDNSNITTILPFIPVKGQVYNIPNVRAGSINCSFKFTISEKSNISNTDENNYFALVATYGKVFKPKFEQSSCTVMKCGSKLNCFYFINRQLQITESNVILDDLSMTMTTLDKPQVEDTFLMFVGDGGSLYIDDLANNSQLKSNSGMKVDSFKEPIYVSSIGVKKKFLAATLLSLKRKSNFT</sequence>
<dbReference type="PANTHER" id="PTHR10609:SF27">
    <property type="entry name" value="CN HYDROLASE DOMAIN-CONTAINING PROTEIN-RELATED"/>
    <property type="match status" value="1"/>
</dbReference>
<reference evidence="4 5" key="1">
    <citation type="journal article" date="2010" name="Cell">
        <title>The genome of Naegleria gruberi illuminates early eukaryotic versatility.</title>
        <authorList>
            <person name="Fritz-Laylin L.K."/>
            <person name="Prochnik S.E."/>
            <person name="Ginger M.L."/>
            <person name="Dacks J.B."/>
            <person name="Carpenter M.L."/>
            <person name="Field M.C."/>
            <person name="Kuo A."/>
            <person name="Paredez A."/>
            <person name="Chapman J."/>
            <person name="Pham J."/>
            <person name="Shu S."/>
            <person name="Neupane R."/>
            <person name="Cipriano M."/>
            <person name="Mancuso J."/>
            <person name="Tu H."/>
            <person name="Salamov A."/>
            <person name="Lindquist E."/>
            <person name="Shapiro H."/>
            <person name="Lucas S."/>
            <person name="Grigoriev I.V."/>
            <person name="Cande W.Z."/>
            <person name="Fulton C."/>
            <person name="Rokhsar D.S."/>
            <person name="Dawson S.C."/>
        </authorList>
    </citation>
    <scope>NUCLEOTIDE SEQUENCE [LARGE SCALE GENOMIC DNA]</scope>
    <source>
        <strain evidence="4 5">NEG-M</strain>
    </source>
</reference>
<dbReference type="KEGG" id="ngr:NAEGRDRAFT_78567"/>
<dbReference type="SUPFAM" id="SSF56317">
    <property type="entry name" value="Carbon-nitrogen hydrolase"/>
    <property type="match status" value="1"/>
</dbReference>
<dbReference type="Proteomes" id="UP000006671">
    <property type="component" value="Unassembled WGS sequence"/>
</dbReference>
<dbReference type="InterPro" id="IPR040154">
    <property type="entry name" value="Biotinidase/VNN"/>
</dbReference>
<protein>
    <submittedName>
        <fullName evidence="4">Uncharacterized protein AM31</fullName>
    </submittedName>
</protein>
<dbReference type="OrthoDB" id="6419659at2759"/>
<name>D2V5F8_NAEGR</name>
<comment type="similarity">
    <text evidence="1">Belongs to the carbon-nitrogen hydrolase superfamily. BTD/VNN family.</text>
</comment>
<evidence type="ECO:0000313" key="5">
    <source>
        <dbReference type="Proteomes" id="UP000006671"/>
    </source>
</evidence>
<keyword evidence="2" id="KW-1133">Transmembrane helix</keyword>
<proteinExistence type="inferred from homology"/>
<gene>
    <name evidence="4" type="primary">AM31</name>
    <name evidence="4" type="ORF">NAEGRDRAFT_78567</name>
</gene>
<dbReference type="Pfam" id="PF00795">
    <property type="entry name" value="CN_hydrolase"/>
    <property type="match status" value="1"/>
</dbReference>
<dbReference type="InterPro" id="IPR036526">
    <property type="entry name" value="C-N_Hydrolase_sf"/>
</dbReference>
<dbReference type="STRING" id="5762.D2V5F8"/>
<dbReference type="VEuPathDB" id="AmoebaDB:NAEGRDRAFT_78567"/>
<dbReference type="InParanoid" id="D2V5F8"/>
<dbReference type="InterPro" id="IPR003010">
    <property type="entry name" value="C-N_Hydrolase"/>
</dbReference>
<accession>D2V5F8</accession>
<dbReference type="PROSITE" id="PS50263">
    <property type="entry name" value="CN_HYDROLASE"/>
    <property type="match status" value="1"/>
</dbReference>
<keyword evidence="2" id="KW-0472">Membrane</keyword>
<evidence type="ECO:0000259" key="3">
    <source>
        <dbReference type="PROSITE" id="PS50263"/>
    </source>
</evidence>
<feature type="domain" description="CN hydrolase" evidence="3">
    <location>
        <begin position="92"/>
        <end position="377"/>
    </location>
</feature>
<feature type="transmembrane region" description="Helical" evidence="2">
    <location>
        <begin position="12"/>
        <end position="33"/>
    </location>
</feature>
<dbReference type="EMBL" id="GG738852">
    <property type="protein sequence ID" value="EFC48107.1"/>
    <property type="molecule type" value="Genomic_DNA"/>
</dbReference>
<dbReference type="AlphaFoldDB" id="D2V5F8"/>
<keyword evidence="5" id="KW-1185">Reference proteome</keyword>